<dbReference type="Proteomes" id="UP000008460">
    <property type="component" value="Chromosome"/>
</dbReference>
<dbReference type="PANTHER" id="PTHR30290">
    <property type="entry name" value="PERIPLASMIC BINDING COMPONENT OF ABC TRANSPORTER"/>
    <property type="match status" value="1"/>
</dbReference>
<organism evidence="2 3">
    <name type="scientific">Cellulomonas fimi (strain ATCC 484 / DSM 20113 / JCM 1341 / CCUG 24087 / LMG 16345 / NBRC 15513 / NCIMB 8980 / NCTC 7547 / NRS-133)</name>
    <dbReference type="NCBI Taxonomy" id="590998"/>
    <lineage>
        <taxon>Bacteria</taxon>
        <taxon>Bacillati</taxon>
        <taxon>Actinomycetota</taxon>
        <taxon>Actinomycetes</taxon>
        <taxon>Micrococcales</taxon>
        <taxon>Cellulomonadaceae</taxon>
        <taxon>Cellulomonas</taxon>
    </lineage>
</organism>
<evidence type="ECO:0000313" key="2">
    <source>
        <dbReference type="EMBL" id="AEE47023.1"/>
    </source>
</evidence>
<evidence type="ECO:0000313" key="3">
    <source>
        <dbReference type="Proteomes" id="UP000008460"/>
    </source>
</evidence>
<dbReference type="eggNOG" id="COG0747">
    <property type="taxonomic scope" value="Bacteria"/>
</dbReference>
<dbReference type="EMBL" id="CP002666">
    <property type="protein sequence ID" value="AEE47023.1"/>
    <property type="molecule type" value="Genomic_DNA"/>
</dbReference>
<dbReference type="InterPro" id="IPR000914">
    <property type="entry name" value="SBP_5_dom"/>
</dbReference>
<gene>
    <name evidence="2" type="ordered locus">Celf_2901</name>
</gene>
<dbReference type="PANTHER" id="PTHR30290:SF65">
    <property type="entry name" value="MONOACYL PHOSPHATIDYLINOSITOL TETRAMANNOSIDE-BINDING PROTEIN LPQW-RELATED"/>
    <property type="match status" value="1"/>
</dbReference>
<protein>
    <submittedName>
        <fullName evidence="2">Extracellular solute-binding protein family 5</fullName>
    </submittedName>
</protein>
<evidence type="ECO:0000259" key="1">
    <source>
        <dbReference type="Pfam" id="PF00496"/>
    </source>
</evidence>
<dbReference type="SUPFAM" id="SSF53850">
    <property type="entry name" value="Periplasmic binding protein-like II"/>
    <property type="match status" value="1"/>
</dbReference>
<dbReference type="GO" id="GO:0015833">
    <property type="term" value="P:peptide transport"/>
    <property type="evidence" value="ECO:0007669"/>
    <property type="project" value="TreeGrafter"/>
</dbReference>
<name>F4H8L5_CELFA</name>
<dbReference type="Gene3D" id="3.10.105.10">
    <property type="entry name" value="Dipeptide-binding Protein, Domain 3"/>
    <property type="match status" value="1"/>
</dbReference>
<sequence length="600" mass="61546">MRRSSVGGAALVVLVGLVGGCTQVEPDPERAGTVVVAVDADFGSLNAGTSQGRTAGSTLVRSLVQSGFVSVEEDGSPAFDTSFGTVEKVADAPLTVRYTIAETATWSDGVPVTPHDLVLEWAARSGMYDDVVPEVDAAGELTNGDALDAGVAFAATSAALVHVPQAPAVDGATVTLVYDAPVADWAVALDVNVPAHVLGTSVLGVEDPQEAAAAVTAAFAAEDKGALRSLSRAWRTATTAELLAEDATAAVTTGPYVVDRVVPGRTVELVRNEEYDGERPAAYDRVVLRTDLHPLDQVTALRDGEVDVIAPADTVDVLDALDDVEDVTTAAGGDATLQLQLQVAGGGAFDPAAYEGDAAKAAAVRTAFLATVPRDEVVESVASRLWPEAEPADALLPAVGPEAGEVDGPETDVAAAESALAAAGVSTPVVVRVLTNTADPVRLRVLDLLTEQAAEAGFAVRRYEPVGDVTADLRDATDAWDVALLPVPQADLGAAATAARWRTQGATNVTGWTSPATDAAVDALTTSLDTAARPEALDAVAATLADGAAVLSLVRQPVLVATREPDTETADRLPQVADVPPLALSRADLTSWWGWARSAS</sequence>
<dbReference type="GO" id="GO:1904680">
    <property type="term" value="F:peptide transmembrane transporter activity"/>
    <property type="evidence" value="ECO:0007669"/>
    <property type="project" value="TreeGrafter"/>
</dbReference>
<keyword evidence="3" id="KW-1185">Reference proteome</keyword>
<dbReference type="KEGG" id="cfi:Celf_2901"/>
<dbReference type="Gene3D" id="3.40.190.10">
    <property type="entry name" value="Periplasmic binding protein-like II"/>
    <property type="match status" value="1"/>
</dbReference>
<dbReference type="AlphaFoldDB" id="F4H8L5"/>
<reference evidence="2 3" key="1">
    <citation type="submission" date="2011-04" db="EMBL/GenBank/DDBJ databases">
        <title>Complete sequence of Cellulomonas fimi ATCC 484.</title>
        <authorList>
            <consortium name="US DOE Joint Genome Institute"/>
            <person name="Lucas S."/>
            <person name="Han J."/>
            <person name="Lapidus A."/>
            <person name="Cheng J.-F."/>
            <person name="Goodwin L."/>
            <person name="Pitluck S."/>
            <person name="Peters L."/>
            <person name="Chertkov O."/>
            <person name="Detter J.C."/>
            <person name="Han C."/>
            <person name="Tapia R."/>
            <person name="Land M."/>
            <person name="Hauser L."/>
            <person name="Kyrpides N."/>
            <person name="Ivanova N."/>
            <person name="Ovchinnikova G."/>
            <person name="Pagani I."/>
            <person name="Mead D."/>
            <person name="Brumm P."/>
            <person name="Woyke T."/>
        </authorList>
    </citation>
    <scope>NUCLEOTIDE SEQUENCE [LARGE SCALE GENOMIC DNA]</scope>
    <source>
        <strain evidence="3">ATCC 484 / DSM 20113 / JCM 1341 / NBRC 15513 / NCIMB 8980 / NCTC 7547</strain>
    </source>
</reference>
<proteinExistence type="predicted"/>
<accession>F4H8L5</accession>
<dbReference type="InterPro" id="IPR039424">
    <property type="entry name" value="SBP_5"/>
</dbReference>
<dbReference type="RefSeq" id="WP_013772049.1">
    <property type="nucleotide sequence ID" value="NC_015514.1"/>
</dbReference>
<feature type="domain" description="Solute-binding protein family 5" evidence="1">
    <location>
        <begin position="88"/>
        <end position="461"/>
    </location>
</feature>
<dbReference type="STRING" id="590998.Celf_2901"/>
<dbReference type="PROSITE" id="PS51257">
    <property type="entry name" value="PROKAR_LIPOPROTEIN"/>
    <property type="match status" value="1"/>
</dbReference>
<dbReference type="HOGENOM" id="CLU_017028_11_0_11"/>
<dbReference type="Pfam" id="PF00496">
    <property type="entry name" value="SBP_bac_5"/>
    <property type="match status" value="1"/>
</dbReference>